<dbReference type="Proteomes" id="UP000198615">
    <property type="component" value="Unassembled WGS sequence"/>
</dbReference>
<accession>A0A8G2BIP8</accession>
<dbReference type="AlphaFoldDB" id="A0A8G2BIP8"/>
<keyword evidence="7" id="KW-1185">Reference proteome</keyword>
<dbReference type="Pfam" id="PF04828">
    <property type="entry name" value="GFA"/>
    <property type="match status" value="1"/>
</dbReference>
<dbReference type="OrthoDB" id="9807246at2"/>
<reference evidence="6 7" key="1">
    <citation type="submission" date="2016-10" db="EMBL/GenBank/DDBJ databases">
        <authorList>
            <person name="Varghese N."/>
            <person name="Submissions S."/>
        </authorList>
    </citation>
    <scope>NUCLEOTIDE SEQUENCE [LARGE SCALE GENOMIC DNA]</scope>
    <source>
        <strain evidence="6 7">DSM 18839</strain>
    </source>
</reference>
<dbReference type="InterPro" id="IPR006913">
    <property type="entry name" value="CENP-V/GFA"/>
</dbReference>
<keyword evidence="2" id="KW-0479">Metal-binding</keyword>
<comment type="similarity">
    <text evidence="1">Belongs to the Gfa family.</text>
</comment>
<evidence type="ECO:0000313" key="6">
    <source>
        <dbReference type="EMBL" id="SDF93827.1"/>
    </source>
</evidence>
<evidence type="ECO:0000256" key="2">
    <source>
        <dbReference type="ARBA" id="ARBA00022723"/>
    </source>
</evidence>
<dbReference type="InterPro" id="IPR011057">
    <property type="entry name" value="Mss4-like_sf"/>
</dbReference>
<dbReference type="EMBL" id="FNBW01000008">
    <property type="protein sequence ID" value="SDF93827.1"/>
    <property type="molecule type" value="Genomic_DNA"/>
</dbReference>
<keyword evidence="4" id="KW-0456">Lyase</keyword>
<evidence type="ECO:0000256" key="4">
    <source>
        <dbReference type="ARBA" id="ARBA00023239"/>
    </source>
</evidence>
<feature type="domain" description="CENP-V/GFA" evidence="5">
    <location>
        <begin position="13"/>
        <end position="123"/>
    </location>
</feature>
<dbReference type="PANTHER" id="PTHR33337">
    <property type="entry name" value="GFA DOMAIN-CONTAINING PROTEIN"/>
    <property type="match status" value="1"/>
</dbReference>
<dbReference type="RefSeq" id="WP_093151161.1">
    <property type="nucleotide sequence ID" value="NZ_FNBW01000008.1"/>
</dbReference>
<dbReference type="PROSITE" id="PS51891">
    <property type="entry name" value="CENP_V_GFA"/>
    <property type="match status" value="1"/>
</dbReference>
<sequence length="143" mass="14682">MSSDAPASAPATRTASCACGSLSVACAGEPVLVALCHCLECQKRTGGPFGVAAFYPEAAVATAGATTTYRRTGDSGEDITFHFCPTCGSSVFWYPMIKPGMVAIAVGAFADPAFPAPAKQVYTGHRHAWVDLEIGSAPEPTPP</sequence>
<keyword evidence="3" id="KW-0862">Zinc</keyword>
<dbReference type="Gene3D" id="3.90.1590.10">
    <property type="entry name" value="glutathione-dependent formaldehyde- activating enzyme (gfa)"/>
    <property type="match status" value="1"/>
</dbReference>
<dbReference type="GO" id="GO:0016846">
    <property type="term" value="F:carbon-sulfur lyase activity"/>
    <property type="evidence" value="ECO:0007669"/>
    <property type="project" value="InterPro"/>
</dbReference>
<evidence type="ECO:0000259" key="5">
    <source>
        <dbReference type="PROSITE" id="PS51891"/>
    </source>
</evidence>
<proteinExistence type="inferred from homology"/>
<evidence type="ECO:0000313" key="7">
    <source>
        <dbReference type="Proteomes" id="UP000198615"/>
    </source>
</evidence>
<dbReference type="GO" id="GO:0046872">
    <property type="term" value="F:metal ion binding"/>
    <property type="evidence" value="ECO:0007669"/>
    <property type="project" value="UniProtKB-KW"/>
</dbReference>
<organism evidence="6 7">
    <name type="scientific">Thalassobaculum litoreum DSM 18839</name>
    <dbReference type="NCBI Taxonomy" id="1123362"/>
    <lineage>
        <taxon>Bacteria</taxon>
        <taxon>Pseudomonadati</taxon>
        <taxon>Pseudomonadota</taxon>
        <taxon>Alphaproteobacteria</taxon>
        <taxon>Rhodospirillales</taxon>
        <taxon>Thalassobaculaceae</taxon>
        <taxon>Thalassobaculum</taxon>
    </lineage>
</organism>
<name>A0A8G2BIP8_9PROT</name>
<evidence type="ECO:0000256" key="3">
    <source>
        <dbReference type="ARBA" id="ARBA00022833"/>
    </source>
</evidence>
<protein>
    <submittedName>
        <fullName evidence="6">Uncharacterized conserved protein</fullName>
    </submittedName>
</protein>
<dbReference type="SUPFAM" id="SSF51316">
    <property type="entry name" value="Mss4-like"/>
    <property type="match status" value="1"/>
</dbReference>
<dbReference type="PANTHER" id="PTHR33337:SF40">
    <property type="entry name" value="CENP-V_GFA DOMAIN-CONTAINING PROTEIN-RELATED"/>
    <property type="match status" value="1"/>
</dbReference>
<evidence type="ECO:0000256" key="1">
    <source>
        <dbReference type="ARBA" id="ARBA00005495"/>
    </source>
</evidence>
<gene>
    <name evidence="6" type="ORF">SAMN05660686_02809</name>
</gene>
<comment type="caution">
    <text evidence="6">The sequence shown here is derived from an EMBL/GenBank/DDBJ whole genome shotgun (WGS) entry which is preliminary data.</text>
</comment>